<evidence type="ECO:0000259" key="1">
    <source>
        <dbReference type="Pfam" id="PF12706"/>
    </source>
</evidence>
<reference evidence="2" key="1">
    <citation type="journal article" date="2021" name="PeerJ">
        <title>Extensive microbial diversity within the chicken gut microbiome revealed by metagenomics and culture.</title>
        <authorList>
            <person name="Gilroy R."/>
            <person name="Ravi A."/>
            <person name="Getino M."/>
            <person name="Pursley I."/>
            <person name="Horton D.L."/>
            <person name="Alikhan N.F."/>
            <person name="Baker D."/>
            <person name="Gharbi K."/>
            <person name="Hall N."/>
            <person name="Watson M."/>
            <person name="Adriaenssens E.M."/>
            <person name="Foster-Nyarko E."/>
            <person name="Jarju S."/>
            <person name="Secka A."/>
            <person name="Antonio M."/>
            <person name="Oren A."/>
            <person name="Chaudhuri R.R."/>
            <person name="La Ragione R."/>
            <person name="Hildebrand F."/>
            <person name="Pallen M.J."/>
        </authorList>
    </citation>
    <scope>NUCLEOTIDE SEQUENCE</scope>
    <source>
        <strain evidence="2">CHK32-1732</strain>
    </source>
</reference>
<accession>A0A9D1RP40</accession>
<dbReference type="Pfam" id="PF12706">
    <property type="entry name" value="Lactamase_B_2"/>
    <property type="match status" value="1"/>
</dbReference>
<dbReference type="EMBL" id="DXGC01000055">
    <property type="protein sequence ID" value="HIW91127.1"/>
    <property type="molecule type" value="Genomic_DNA"/>
</dbReference>
<gene>
    <name evidence="2" type="ORF">H9870_05650</name>
</gene>
<reference evidence="2" key="2">
    <citation type="submission" date="2021-04" db="EMBL/GenBank/DDBJ databases">
        <authorList>
            <person name="Gilroy R."/>
        </authorList>
    </citation>
    <scope>NUCLEOTIDE SEQUENCE</scope>
    <source>
        <strain evidence="2">CHK32-1732</strain>
    </source>
</reference>
<protein>
    <submittedName>
        <fullName evidence="2">MBL fold metallo-hydrolase</fullName>
    </submittedName>
</protein>
<dbReference type="InterPro" id="IPR001279">
    <property type="entry name" value="Metallo-B-lactamas"/>
</dbReference>
<dbReference type="Proteomes" id="UP000824190">
    <property type="component" value="Unassembled WGS sequence"/>
</dbReference>
<dbReference type="PANTHER" id="PTHR46018">
    <property type="entry name" value="ZINC PHOSPHODIESTERASE ELAC PROTEIN 1"/>
    <property type="match status" value="1"/>
</dbReference>
<dbReference type="SUPFAM" id="SSF56281">
    <property type="entry name" value="Metallo-hydrolase/oxidoreductase"/>
    <property type="match status" value="1"/>
</dbReference>
<dbReference type="AlphaFoldDB" id="A0A9D1RP40"/>
<evidence type="ECO:0000313" key="3">
    <source>
        <dbReference type="Proteomes" id="UP000824190"/>
    </source>
</evidence>
<name>A0A9D1RP40_9CORY</name>
<proteinExistence type="predicted"/>
<feature type="domain" description="Metallo-beta-lactamase" evidence="1">
    <location>
        <begin position="30"/>
        <end position="241"/>
    </location>
</feature>
<dbReference type="CDD" id="cd07716">
    <property type="entry name" value="RNaseZ_short-form-like_MBL-fold"/>
    <property type="match status" value="1"/>
</dbReference>
<sequence>MDMTILGCSGSLAAPDNAASGYLLRMADGRQILMDVGSGVLARLEEHGEPGEVDVIFSHLHPDHCSDFGSLVVWQRFHPTSAATQRHILLGPSISAVHLGRASADHPDEVEDYSDILEFGTWQAPDPVAMPVDFSEETRGTVYPEHRIGETRLYAAPAVHPTESYMIRVETPDEASLVYSGDTAATGHLAALATGADVLLCEATWGERDDGNNPPQMHLSGEEAGQAAAAAGVGRLILTHIPPWGDPEGALRGARRYFDGPVELARPDMVVSVGTAGSAASVG</sequence>
<dbReference type="InterPro" id="IPR036866">
    <property type="entry name" value="RibonucZ/Hydroxyglut_hydro"/>
</dbReference>
<dbReference type="GO" id="GO:0042781">
    <property type="term" value="F:3'-tRNA processing endoribonuclease activity"/>
    <property type="evidence" value="ECO:0007669"/>
    <property type="project" value="TreeGrafter"/>
</dbReference>
<comment type="caution">
    <text evidence="2">The sequence shown here is derived from an EMBL/GenBank/DDBJ whole genome shotgun (WGS) entry which is preliminary data.</text>
</comment>
<organism evidence="2 3">
    <name type="scientific">Candidatus Corynebacterium avicola</name>
    <dbReference type="NCBI Taxonomy" id="2838527"/>
    <lineage>
        <taxon>Bacteria</taxon>
        <taxon>Bacillati</taxon>
        <taxon>Actinomycetota</taxon>
        <taxon>Actinomycetes</taxon>
        <taxon>Mycobacteriales</taxon>
        <taxon>Corynebacteriaceae</taxon>
        <taxon>Corynebacterium</taxon>
    </lineage>
</organism>
<evidence type="ECO:0000313" key="2">
    <source>
        <dbReference type="EMBL" id="HIW91127.1"/>
    </source>
</evidence>
<dbReference type="PANTHER" id="PTHR46018:SF4">
    <property type="entry name" value="METALLO-HYDROLASE YHFI-RELATED"/>
    <property type="match status" value="1"/>
</dbReference>
<dbReference type="Gene3D" id="3.60.15.10">
    <property type="entry name" value="Ribonuclease Z/Hydroxyacylglutathione hydrolase-like"/>
    <property type="match status" value="1"/>
</dbReference>